<accession>A0A3S9HJQ5</accession>
<dbReference type="SUPFAM" id="SSF46894">
    <property type="entry name" value="C-terminal effector domain of the bipartite response regulators"/>
    <property type="match status" value="1"/>
</dbReference>
<dbReference type="GO" id="GO:0003677">
    <property type="term" value="F:DNA binding"/>
    <property type="evidence" value="ECO:0007669"/>
    <property type="project" value="UniProtKB-UniRule"/>
</dbReference>
<reference evidence="5 6" key="1">
    <citation type="journal article" date="2011" name="Int. J. Syst. Evol. Microbiol.">
        <title>Description of Undibacterium oligocarboniphilum sp. nov., isolated from purified water, and Undibacterium pigrum strain CCUG 49012 as the type strain of Undibacterium parvum sp. nov., and emended descriptions of the genus Undibacterium and the species Undibacterium pigrum.</title>
        <authorList>
            <person name="Eder W."/>
            <person name="Wanner G."/>
            <person name="Ludwig W."/>
            <person name="Busse H.J."/>
            <person name="Ziemke-Kageler F."/>
            <person name="Lang E."/>
        </authorList>
    </citation>
    <scope>NUCLEOTIDE SEQUENCE [LARGE SCALE GENOMIC DNA]</scope>
    <source>
        <strain evidence="5 6">DSM 23061</strain>
    </source>
</reference>
<protein>
    <recommendedName>
        <fullName evidence="4">OmpR/PhoB-type domain-containing protein</fullName>
    </recommendedName>
</protein>
<feature type="DNA-binding region" description="OmpR/PhoB-type" evidence="3">
    <location>
        <begin position="15"/>
        <end position="113"/>
    </location>
</feature>
<feature type="repeat" description="TPR" evidence="2">
    <location>
        <begin position="368"/>
        <end position="401"/>
    </location>
</feature>
<dbReference type="InterPro" id="IPR001867">
    <property type="entry name" value="OmpR/PhoB-type_DNA-bd"/>
</dbReference>
<dbReference type="CDD" id="cd00383">
    <property type="entry name" value="trans_reg_C"/>
    <property type="match status" value="1"/>
</dbReference>
<evidence type="ECO:0000256" key="3">
    <source>
        <dbReference type="PROSITE-ProRule" id="PRU01091"/>
    </source>
</evidence>
<evidence type="ECO:0000256" key="1">
    <source>
        <dbReference type="ARBA" id="ARBA00023125"/>
    </source>
</evidence>
<gene>
    <name evidence="5" type="ORF">EJN92_10165</name>
</gene>
<sequence length="536" mass="58896">MGDTASQMLVFQEYLVLLSFRDFEIDTSLFTLRSGDQLSRVEPQVFDLIVYLAQQPERIVSAQELLAHLWAGKVVTESSLRSCIKAARQALGDSGAAQNCIATVRNRGYRFVAAQCVPSAPVLSPRLRLEPAYPAGVPPQPHRASIAIMPFVDLSQASQGRAGIADALVHDVIFQLAQMRSLFVIAQGSVFAPKLRQLDAREAGQLLQVDYVVSGSVSLKDQRLSVSLELAETGTARIVWVENFCQALDDALLVLNQIGSKIVATLASEVELTERNRAILRPPDSLDAWQAYHRGLWHMYRFNQNDNQQAQHFFDIAVRLDPSFSRAYTGLSFTHFQNAFQGWSARAAQVDLAYQTASLSLEADQRNPSAHLAMGRALWLRGQHADAVDELEHSIQLSPSFALGHYTLAFVHAQAGDPHAAILASDHSRLLSPFDPLLFGMLGARAIAHVRLGQYSEAAVWAVKAAARPNAHIHILALAAYSLALAGALDQARALVATLHQQQPHYQVEEFILAFRFDAQGAQLFRQAARLIAPSC</sequence>
<dbReference type="PROSITE" id="PS51755">
    <property type="entry name" value="OMPR_PHOB"/>
    <property type="match status" value="1"/>
</dbReference>
<dbReference type="InterPro" id="IPR036388">
    <property type="entry name" value="WH-like_DNA-bd_sf"/>
</dbReference>
<dbReference type="Proteomes" id="UP000275663">
    <property type="component" value="Chromosome"/>
</dbReference>
<evidence type="ECO:0000313" key="6">
    <source>
        <dbReference type="Proteomes" id="UP000275663"/>
    </source>
</evidence>
<evidence type="ECO:0000259" key="4">
    <source>
        <dbReference type="PROSITE" id="PS51755"/>
    </source>
</evidence>
<evidence type="ECO:0000256" key="2">
    <source>
        <dbReference type="PROSITE-ProRule" id="PRU00339"/>
    </source>
</evidence>
<keyword evidence="6" id="KW-1185">Reference proteome</keyword>
<dbReference type="SUPFAM" id="SSF48452">
    <property type="entry name" value="TPR-like"/>
    <property type="match status" value="2"/>
</dbReference>
<dbReference type="GO" id="GO:0000160">
    <property type="term" value="P:phosphorelay signal transduction system"/>
    <property type="evidence" value="ECO:0007669"/>
    <property type="project" value="InterPro"/>
</dbReference>
<dbReference type="PANTHER" id="PTHR47691">
    <property type="entry name" value="REGULATOR-RELATED"/>
    <property type="match status" value="1"/>
</dbReference>
<dbReference type="SMART" id="SM00862">
    <property type="entry name" value="Trans_reg_C"/>
    <property type="match status" value="1"/>
</dbReference>
<dbReference type="InterPro" id="IPR011990">
    <property type="entry name" value="TPR-like_helical_dom_sf"/>
</dbReference>
<dbReference type="GO" id="GO:0006355">
    <property type="term" value="P:regulation of DNA-templated transcription"/>
    <property type="evidence" value="ECO:0007669"/>
    <property type="project" value="InterPro"/>
</dbReference>
<dbReference type="Gene3D" id="1.25.40.10">
    <property type="entry name" value="Tetratricopeptide repeat domain"/>
    <property type="match status" value="1"/>
</dbReference>
<dbReference type="InterPro" id="IPR016032">
    <property type="entry name" value="Sig_transdc_resp-reg_C-effctor"/>
</dbReference>
<dbReference type="Gene3D" id="1.10.10.10">
    <property type="entry name" value="Winged helix-like DNA-binding domain superfamily/Winged helix DNA-binding domain"/>
    <property type="match status" value="1"/>
</dbReference>
<dbReference type="PROSITE" id="PS50005">
    <property type="entry name" value="TPR"/>
    <property type="match status" value="1"/>
</dbReference>
<name>A0A3S9HJQ5_9BURK</name>
<keyword evidence="2" id="KW-0802">TPR repeat</keyword>
<feature type="domain" description="OmpR/PhoB-type" evidence="4">
    <location>
        <begin position="15"/>
        <end position="113"/>
    </location>
</feature>
<dbReference type="KEGG" id="upv:EJN92_10165"/>
<dbReference type="Pfam" id="PF00486">
    <property type="entry name" value="Trans_reg_C"/>
    <property type="match status" value="1"/>
</dbReference>
<dbReference type="AlphaFoldDB" id="A0A3S9HJQ5"/>
<dbReference type="PANTHER" id="PTHR47691:SF3">
    <property type="entry name" value="HTH-TYPE TRANSCRIPTIONAL REGULATOR RV0890C-RELATED"/>
    <property type="match status" value="1"/>
</dbReference>
<organism evidence="5 6">
    <name type="scientific">Undibacterium parvum</name>
    <dbReference type="NCBI Taxonomy" id="401471"/>
    <lineage>
        <taxon>Bacteria</taxon>
        <taxon>Pseudomonadati</taxon>
        <taxon>Pseudomonadota</taxon>
        <taxon>Betaproteobacteria</taxon>
        <taxon>Burkholderiales</taxon>
        <taxon>Oxalobacteraceae</taxon>
        <taxon>Undibacterium</taxon>
    </lineage>
</organism>
<keyword evidence="1 3" id="KW-0238">DNA-binding</keyword>
<evidence type="ECO:0000313" key="5">
    <source>
        <dbReference type="EMBL" id="AZP12331.1"/>
    </source>
</evidence>
<dbReference type="InterPro" id="IPR019734">
    <property type="entry name" value="TPR_rpt"/>
</dbReference>
<proteinExistence type="predicted"/>
<dbReference type="Gene3D" id="3.40.50.10610">
    <property type="entry name" value="ABC-type transport auxiliary lipoprotein component"/>
    <property type="match status" value="1"/>
</dbReference>
<dbReference type="EMBL" id="CP034464">
    <property type="protein sequence ID" value="AZP12331.1"/>
    <property type="molecule type" value="Genomic_DNA"/>
</dbReference>